<dbReference type="SUPFAM" id="SSF88946">
    <property type="entry name" value="Sigma2 domain of RNA polymerase sigma factors"/>
    <property type="match status" value="1"/>
</dbReference>
<dbReference type="Gene3D" id="1.10.10.10">
    <property type="entry name" value="Winged helix-like DNA-binding domain superfamily/Winged helix DNA-binding domain"/>
    <property type="match status" value="1"/>
</dbReference>
<dbReference type="AlphaFoldDB" id="A0A2P8C9H4"/>
<dbReference type="PANTHER" id="PTHR43133">
    <property type="entry name" value="RNA POLYMERASE ECF-TYPE SIGMA FACTO"/>
    <property type="match status" value="1"/>
</dbReference>
<dbReference type="RefSeq" id="WP_106542922.1">
    <property type="nucleotide sequence ID" value="NZ_BLAU01000001.1"/>
</dbReference>
<keyword evidence="2" id="KW-0805">Transcription regulation</keyword>
<dbReference type="InterPro" id="IPR007627">
    <property type="entry name" value="RNA_pol_sigma70_r2"/>
</dbReference>
<dbReference type="InterPro" id="IPR014284">
    <property type="entry name" value="RNA_pol_sigma-70_dom"/>
</dbReference>
<dbReference type="NCBIfam" id="TIGR02937">
    <property type="entry name" value="sigma70-ECF"/>
    <property type="match status" value="1"/>
</dbReference>
<keyword evidence="6" id="KW-0240">DNA-directed RNA polymerase</keyword>
<accession>A0A2P8C9H4</accession>
<reference evidence="6 9" key="2">
    <citation type="submission" date="2019-10" db="EMBL/GenBank/DDBJ databases">
        <title>Prolixibacter strains distinguished by the presence of nitrate reductase genes were adept at nitrate-dependent anaerobic corrosion of metallic iron and carbon steel.</title>
        <authorList>
            <person name="Iino T."/>
            <person name="Shono N."/>
            <person name="Ito K."/>
            <person name="Nakamura R."/>
            <person name="Sueoka K."/>
            <person name="Harayama S."/>
            <person name="Ohkuma M."/>
        </authorList>
    </citation>
    <scope>NUCLEOTIDE SEQUENCE [LARGE SCALE GENOMIC DNA]</scope>
    <source>
        <strain evidence="6 9">MIC1-1</strain>
    </source>
</reference>
<dbReference type="Gene3D" id="1.10.1740.10">
    <property type="match status" value="1"/>
</dbReference>
<dbReference type="Pfam" id="PF08281">
    <property type="entry name" value="Sigma70_r4_2"/>
    <property type="match status" value="1"/>
</dbReference>
<evidence type="ECO:0000256" key="2">
    <source>
        <dbReference type="ARBA" id="ARBA00023015"/>
    </source>
</evidence>
<evidence type="ECO:0000256" key="4">
    <source>
        <dbReference type="ARBA" id="ARBA00023163"/>
    </source>
</evidence>
<gene>
    <name evidence="7" type="ORF">CLV93_10810</name>
    <name evidence="6" type="ORF">JCM18694_13850</name>
</gene>
<dbReference type="InterPro" id="IPR014327">
    <property type="entry name" value="RNA_pol_sigma70_bacteroid"/>
</dbReference>
<evidence type="ECO:0000256" key="3">
    <source>
        <dbReference type="ARBA" id="ARBA00023082"/>
    </source>
</evidence>
<dbReference type="GO" id="GO:0003677">
    <property type="term" value="F:DNA binding"/>
    <property type="evidence" value="ECO:0007669"/>
    <property type="project" value="InterPro"/>
</dbReference>
<sequence length="194" mass="22978">MQLIKGIREKYIIERLRSGDRTAFELLFQFYYPGLVIYATQFAVDRGQAEDIVQNMFVKLWEKRQRVQLVDSLKGYFFTSVRNSCLNSLKHQKVESKYIGQLYEMSEKNLLYQPNLYIASELQDIIRQAIDELPERCREVFVLSRLEQLKNDEIAEKLNLSKRTVETHISHALKTLRVKLKDYLPLLILLGFRL</sequence>
<dbReference type="SUPFAM" id="SSF88659">
    <property type="entry name" value="Sigma3 and sigma4 domains of RNA polymerase sigma factors"/>
    <property type="match status" value="1"/>
</dbReference>
<dbReference type="InterPro" id="IPR013325">
    <property type="entry name" value="RNA_pol_sigma_r2"/>
</dbReference>
<feature type="domain" description="HTH luxR-type" evidence="5">
    <location>
        <begin position="130"/>
        <end position="188"/>
    </location>
</feature>
<comment type="caution">
    <text evidence="7">The sequence shown here is derived from an EMBL/GenBank/DDBJ whole genome shotgun (WGS) entry which is preliminary data.</text>
</comment>
<dbReference type="InterPro" id="IPR039425">
    <property type="entry name" value="RNA_pol_sigma-70-like"/>
</dbReference>
<name>A0A2P8C9H4_9BACT</name>
<reference evidence="7 8" key="1">
    <citation type="submission" date="2018-03" db="EMBL/GenBank/DDBJ databases">
        <title>Genomic Encyclopedia of Archaeal and Bacterial Type Strains, Phase II (KMG-II): from individual species to whole genera.</title>
        <authorList>
            <person name="Goeker M."/>
        </authorList>
    </citation>
    <scope>NUCLEOTIDE SEQUENCE [LARGE SCALE GENOMIC DNA]</scope>
    <source>
        <strain evidence="7 8">DSM 27267</strain>
    </source>
</reference>
<dbReference type="InterPro" id="IPR013324">
    <property type="entry name" value="RNA_pol_sigma_r3/r4-like"/>
</dbReference>
<evidence type="ECO:0000313" key="7">
    <source>
        <dbReference type="EMBL" id="PSK81613.1"/>
    </source>
</evidence>
<dbReference type="InterPro" id="IPR000792">
    <property type="entry name" value="Tscrpt_reg_LuxR_C"/>
</dbReference>
<dbReference type="NCBIfam" id="TIGR02985">
    <property type="entry name" value="Sig70_bacteroi1"/>
    <property type="match status" value="1"/>
</dbReference>
<evidence type="ECO:0000256" key="1">
    <source>
        <dbReference type="ARBA" id="ARBA00010641"/>
    </source>
</evidence>
<evidence type="ECO:0000259" key="5">
    <source>
        <dbReference type="SMART" id="SM00421"/>
    </source>
</evidence>
<keyword evidence="4" id="KW-0804">Transcription</keyword>
<keyword evidence="9" id="KW-1185">Reference proteome</keyword>
<dbReference type="GO" id="GO:0006352">
    <property type="term" value="P:DNA-templated transcription initiation"/>
    <property type="evidence" value="ECO:0007669"/>
    <property type="project" value="InterPro"/>
</dbReference>
<proteinExistence type="inferred from homology"/>
<comment type="similarity">
    <text evidence="1">Belongs to the sigma-70 factor family. ECF subfamily.</text>
</comment>
<evidence type="ECO:0000313" key="6">
    <source>
        <dbReference type="EMBL" id="GET21139.1"/>
    </source>
</evidence>
<dbReference type="OrthoDB" id="1493347at2"/>
<evidence type="ECO:0000313" key="8">
    <source>
        <dbReference type="Proteomes" id="UP000240621"/>
    </source>
</evidence>
<dbReference type="InterPro" id="IPR036388">
    <property type="entry name" value="WH-like_DNA-bd_sf"/>
</dbReference>
<dbReference type="Pfam" id="PF04542">
    <property type="entry name" value="Sigma70_r2"/>
    <property type="match status" value="1"/>
</dbReference>
<dbReference type="GO" id="GO:0016987">
    <property type="term" value="F:sigma factor activity"/>
    <property type="evidence" value="ECO:0007669"/>
    <property type="project" value="UniProtKB-KW"/>
</dbReference>
<dbReference type="Proteomes" id="UP000240621">
    <property type="component" value="Unassembled WGS sequence"/>
</dbReference>
<dbReference type="EMBL" id="BLAU01000001">
    <property type="protein sequence ID" value="GET21139.1"/>
    <property type="molecule type" value="Genomic_DNA"/>
</dbReference>
<dbReference type="PANTHER" id="PTHR43133:SF46">
    <property type="entry name" value="RNA POLYMERASE SIGMA-70 FACTOR ECF SUBFAMILY"/>
    <property type="match status" value="1"/>
</dbReference>
<dbReference type="CDD" id="cd06171">
    <property type="entry name" value="Sigma70_r4"/>
    <property type="match status" value="1"/>
</dbReference>
<dbReference type="InterPro" id="IPR013249">
    <property type="entry name" value="RNA_pol_sigma70_r4_t2"/>
</dbReference>
<dbReference type="EMBL" id="PYGC01000008">
    <property type="protein sequence ID" value="PSK81613.1"/>
    <property type="molecule type" value="Genomic_DNA"/>
</dbReference>
<dbReference type="GO" id="GO:0000428">
    <property type="term" value="C:DNA-directed RNA polymerase complex"/>
    <property type="evidence" value="ECO:0007669"/>
    <property type="project" value="UniProtKB-KW"/>
</dbReference>
<organism evidence="7 8">
    <name type="scientific">Prolixibacter denitrificans</name>
    <dbReference type="NCBI Taxonomy" id="1541063"/>
    <lineage>
        <taxon>Bacteria</taxon>
        <taxon>Pseudomonadati</taxon>
        <taxon>Bacteroidota</taxon>
        <taxon>Bacteroidia</taxon>
        <taxon>Marinilabiliales</taxon>
        <taxon>Prolixibacteraceae</taxon>
        <taxon>Prolixibacter</taxon>
    </lineage>
</organism>
<dbReference type="SMART" id="SM00421">
    <property type="entry name" value="HTH_LUXR"/>
    <property type="match status" value="1"/>
</dbReference>
<protein>
    <submittedName>
        <fullName evidence="6">DNA-directed RNA polymerase sigma-70 factor</fullName>
    </submittedName>
    <submittedName>
        <fullName evidence="7">RNA polymerase sigma-70 factor (ECF subfamily)</fullName>
    </submittedName>
</protein>
<keyword evidence="3" id="KW-0731">Sigma factor</keyword>
<evidence type="ECO:0000313" key="9">
    <source>
        <dbReference type="Proteomes" id="UP000396862"/>
    </source>
</evidence>
<dbReference type="Proteomes" id="UP000396862">
    <property type="component" value="Unassembled WGS sequence"/>
</dbReference>